<feature type="transmembrane region" description="Helical" evidence="2">
    <location>
        <begin position="28"/>
        <end position="48"/>
    </location>
</feature>
<feature type="transmembrane region" description="Helical" evidence="2">
    <location>
        <begin position="60"/>
        <end position="80"/>
    </location>
</feature>
<reference evidence="3 4" key="1">
    <citation type="submission" date="2019-09" db="EMBL/GenBank/DDBJ databases">
        <title>Draft Whole-Genome sequence of Blastochloris sulfoviridis DSM 729.</title>
        <authorList>
            <person name="Meyer T.E."/>
            <person name="Kyndt J.A."/>
        </authorList>
    </citation>
    <scope>NUCLEOTIDE SEQUENCE [LARGE SCALE GENOMIC DNA]</scope>
    <source>
        <strain evidence="3 4">DSM 729</strain>
    </source>
</reference>
<gene>
    <name evidence="3" type="ORF">F1193_12585</name>
</gene>
<keyword evidence="4" id="KW-1185">Reference proteome</keyword>
<dbReference type="RefSeq" id="WP_150098165.1">
    <property type="nucleotide sequence ID" value="NZ_VWPL01000024.1"/>
</dbReference>
<sequence length="85" mass="9112">MPQAPASVSVKPSAAAVAAKSRKRDREAAKVAMVATMGVATLTGLMLMRHHGWNKSAVKSTHVATGLALVGASWWHYTLYGRRPR</sequence>
<evidence type="ECO:0000256" key="1">
    <source>
        <dbReference type="SAM" id="MobiDB-lite"/>
    </source>
</evidence>
<protein>
    <submittedName>
        <fullName evidence="3">Uncharacterized protein</fullName>
    </submittedName>
</protein>
<evidence type="ECO:0000313" key="4">
    <source>
        <dbReference type="Proteomes" id="UP000323886"/>
    </source>
</evidence>
<dbReference type="EMBL" id="VWPL01000024">
    <property type="protein sequence ID" value="KAA5599175.1"/>
    <property type="molecule type" value="Genomic_DNA"/>
</dbReference>
<comment type="caution">
    <text evidence="3">The sequence shown here is derived from an EMBL/GenBank/DDBJ whole genome shotgun (WGS) entry which is preliminary data.</text>
</comment>
<dbReference type="OrthoDB" id="5460567at2"/>
<accession>A0A5M6HTN5</accession>
<keyword evidence="2" id="KW-0472">Membrane</keyword>
<dbReference type="Proteomes" id="UP000323886">
    <property type="component" value="Unassembled WGS sequence"/>
</dbReference>
<dbReference type="AlphaFoldDB" id="A0A5M6HTN5"/>
<name>A0A5M6HTN5_9HYPH</name>
<proteinExistence type="predicted"/>
<evidence type="ECO:0000313" key="3">
    <source>
        <dbReference type="EMBL" id="KAA5599175.1"/>
    </source>
</evidence>
<evidence type="ECO:0000256" key="2">
    <source>
        <dbReference type="SAM" id="Phobius"/>
    </source>
</evidence>
<keyword evidence="2" id="KW-1133">Transmembrane helix</keyword>
<keyword evidence="2" id="KW-0812">Transmembrane</keyword>
<feature type="compositionally biased region" description="Low complexity" evidence="1">
    <location>
        <begin position="1"/>
        <end position="19"/>
    </location>
</feature>
<feature type="region of interest" description="Disordered" evidence="1">
    <location>
        <begin position="1"/>
        <end position="22"/>
    </location>
</feature>
<organism evidence="3 4">
    <name type="scientific">Blastochloris sulfoviridis</name>
    <dbReference type="NCBI Taxonomy" id="50712"/>
    <lineage>
        <taxon>Bacteria</taxon>
        <taxon>Pseudomonadati</taxon>
        <taxon>Pseudomonadota</taxon>
        <taxon>Alphaproteobacteria</taxon>
        <taxon>Hyphomicrobiales</taxon>
        <taxon>Blastochloridaceae</taxon>
        <taxon>Blastochloris</taxon>
    </lineage>
</organism>